<keyword evidence="4 6" id="KW-1133">Transmembrane helix</keyword>
<feature type="transmembrane region" description="Helical" evidence="6">
    <location>
        <begin position="277"/>
        <end position="298"/>
    </location>
</feature>
<reference evidence="8 9" key="1">
    <citation type="submission" date="2017-02" db="EMBL/GenBank/DDBJ databases">
        <title>Whole genome sequencing of Metallibacterium scheffleri DSM 24874 (T).</title>
        <authorList>
            <person name="Kumar S."/>
            <person name="Patil P."/>
            <person name="Patil P.B."/>
        </authorList>
    </citation>
    <scope>NUCLEOTIDE SEQUENCE [LARGE SCALE GENOMIC DNA]</scope>
    <source>
        <strain evidence="8 9">DSM 24874</strain>
    </source>
</reference>
<dbReference type="EMBL" id="MWQO01000006">
    <property type="protein sequence ID" value="THD11887.1"/>
    <property type="molecule type" value="Genomic_DNA"/>
</dbReference>
<dbReference type="Proteomes" id="UP000307749">
    <property type="component" value="Unassembled WGS sequence"/>
</dbReference>
<accession>A0A4S3KRZ5</accession>
<evidence type="ECO:0000256" key="1">
    <source>
        <dbReference type="ARBA" id="ARBA00004651"/>
    </source>
</evidence>
<dbReference type="OrthoDB" id="9780358at2"/>
<dbReference type="RefSeq" id="WP_081126769.1">
    <property type="nucleotide sequence ID" value="NZ_DAHXOC010000004.1"/>
</dbReference>
<sequence length="782" mass="83454">MHAADPPRRAARGVIVLLLWLLALGVLGAYSAWQLRISSDLRAFLPAPRTPLQHLLLRELGQGAGARTLLLAIRTPDAARAATLSSALRARLLASGQFDTVQNGSGGLQQIAAGLLPYRYLLAPTLDTHRFDATYLRSQLEQRLDDLGSPGSSLLKPLLPADPTLETLKLAERWAPRHAPPLRHGVWYADHAALLLLETHAAGFDPDAQARAVRVIEQSYSSLPQHAQARLELSGPGYFGVVVQALTRSTAEHLGWAAGGGLLLLLLLAYRSVRAVLLAALPLLSAALVGTTVLALVFGGAHGLTLAFGITLLGVAQEYPLRLLSHRRRGEDPRVSARALGPVLLLAMASTAIAYLAFFASGVAGLQQLALFTLSGILAAGLSTRFVLPLLLPVARRDAGAQRWLAALARGLTWLPRARAFAALLALAAVFVLLLVPGPWWQNNLAALTPVPLPLLHREGVLRKALGAPDVRYLLVIEGDSAEQVLRHSAAAAPAFAPLLARGTLETLMLPSTYLPPLAVQRARQARLPDRVQLQTALDQALHGLPYRAGLFAPFVRDIEIARTLPLLTPQAFERTPLGGLLRALLIERHGRWFGLGLVGGVRDPAALANAAQATHGLVRLVDLKTETESWVASYRQRILAALAGAALLLIAVVTLGLRRWRAVLRVLAALALALLLTLAALRLLVGALSLFHLVALLLAGGLGLHYALFFERARGADAEERLRTLHATLLCAVSTLLAFGVYALAPLPVLRALGLTVSLGIAANLLAAALLTWPREAPRAC</sequence>
<dbReference type="InterPro" id="IPR004869">
    <property type="entry name" value="MMPL_dom"/>
</dbReference>
<keyword evidence="5 6" id="KW-0472">Membrane</keyword>
<feature type="transmembrane region" description="Helical" evidence="6">
    <location>
        <begin position="420"/>
        <end position="441"/>
    </location>
</feature>
<evidence type="ECO:0000256" key="3">
    <source>
        <dbReference type="ARBA" id="ARBA00022692"/>
    </source>
</evidence>
<dbReference type="PANTHER" id="PTHR33406">
    <property type="entry name" value="MEMBRANE PROTEIN MJ1562-RELATED"/>
    <property type="match status" value="1"/>
</dbReference>
<feature type="transmembrane region" description="Helical" evidence="6">
    <location>
        <begin position="691"/>
        <end position="711"/>
    </location>
</feature>
<dbReference type="InterPro" id="IPR050545">
    <property type="entry name" value="Mycobact_MmpL"/>
</dbReference>
<organism evidence="8 9">
    <name type="scientific">Metallibacterium scheffleri</name>
    <dbReference type="NCBI Taxonomy" id="993689"/>
    <lineage>
        <taxon>Bacteria</taxon>
        <taxon>Pseudomonadati</taxon>
        <taxon>Pseudomonadota</taxon>
        <taxon>Gammaproteobacteria</taxon>
        <taxon>Lysobacterales</taxon>
        <taxon>Rhodanobacteraceae</taxon>
        <taxon>Metallibacterium</taxon>
    </lineage>
</organism>
<protein>
    <submittedName>
        <fullName evidence="8">Xanthomonadin transporter</fullName>
    </submittedName>
</protein>
<evidence type="ECO:0000256" key="4">
    <source>
        <dbReference type="ARBA" id="ARBA00022989"/>
    </source>
</evidence>
<feature type="transmembrane region" description="Helical" evidence="6">
    <location>
        <begin position="304"/>
        <end position="321"/>
    </location>
</feature>
<feature type="transmembrane region" description="Helical" evidence="6">
    <location>
        <begin position="665"/>
        <end position="685"/>
    </location>
</feature>
<evidence type="ECO:0000256" key="5">
    <source>
        <dbReference type="ARBA" id="ARBA00023136"/>
    </source>
</evidence>
<feature type="transmembrane region" description="Helical" evidence="6">
    <location>
        <begin position="751"/>
        <end position="774"/>
    </location>
</feature>
<proteinExistence type="predicted"/>
<evidence type="ECO:0000259" key="7">
    <source>
        <dbReference type="Pfam" id="PF03176"/>
    </source>
</evidence>
<keyword evidence="3 6" id="KW-0812">Transmembrane</keyword>
<evidence type="ECO:0000313" key="9">
    <source>
        <dbReference type="Proteomes" id="UP000307749"/>
    </source>
</evidence>
<keyword evidence="2" id="KW-1003">Cell membrane</keyword>
<dbReference type="SUPFAM" id="SSF82866">
    <property type="entry name" value="Multidrug efflux transporter AcrB transmembrane domain"/>
    <property type="match status" value="2"/>
</dbReference>
<dbReference type="STRING" id="993689.GCA_002077135_00761"/>
<evidence type="ECO:0000256" key="6">
    <source>
        <dbReference type="SAM" id="Phobius"/>
    </source>
</evidence>
<feature type="transmembrane region" description="Helical" evidence="6">
    <location>
        <begin position="369"/>
        <end position="388"/>
    </location>
</feature>
<feature type="domain" description="Membrane transport protein MMPL" evidence="7">
    <location>
        <begin position="186"/>
        <end position="398"/>
    </location>
</feature>
<dbReference type="Pfam" id="PF03176">
    <property type="entry name" value="MMPL"/>
    <property type="match status" value="1"/>
</dbReference>
<comment type="caution">
    <text evidence="8">The sequence shown here is derived from an EMBL/GenBank/DDBJ whole genome shotgun (WGS) entry which is preliminary data.</text>
</comment>
<comment type="subcellular location">
    <subcellularLocation>
        <location evidence="1">Cell membrane</location>
        <topology evidence="1">Multi-pass membrane protein</topology>
    </subcellularLocation>
</comment>
<evidence type="ECO:0000256" key="2">
    <source>
        <dbReference type="ARBA" id="ARBA00022475"/>
    </source>
</evidence>
<feature type="transmembrane region" description="Helical" evidence="6">
    <location>
        <begin position="639"/>
        <end position="658"/>
    </location>
</feature>
<dbReference type="GO" id="GO:0005886">
    <property type="term" value="C:plasma membrane"/>
    <property type="evidence" value="ECO:0007669"/>
    <property type="project" value="UniProtKB-SubCell"/>
</dbReference>
<feature type="transmembrane region" description="Helical" evidence="6">
    <location>
        <begin position="723"/>
        <end position="745"/>
    </location>
</feature>
<gene>
    <name evidence="8" type="ORF">B1806_01570</name>
</gene>
<dbReference type="Gene3D" id="1.20.1640.10">
    <property type="entry name" value="Multidrug efflux transporter AcrB transmembrane domain"/>
    <property type="match status" value="2"/>
</dbReference>
<dbReference type="AlphaFoldDB" id="A0A4S3KRZ5"/>
<keyword evidence="9" id="KW-1185">Reference proteome</keyword>
<name>A0A4S3KRZ5_9GAMM</name>
<feature type="transmembrane region" description="Helical" evidence="6">
    <location>
        <begin position="253"/>
        <end position="270"/>
    </location>
</feature>
<evidence type="ECO:0000313" key="8">
    <source>
        <dbReference type="EMBL" id="THD11887.1"/>
    </source>
</evidence>
<feature type="transmembrane region" description="Helical" evidence="6">
    <location>
        <begin position="342"/>
        <end position="363"/>
    </location>
</feature>
<dbReference type="PANTHER" id="PTHR33406:SF13">
    <property type="entry name" value="MEMBRANE PROTEIN YDFJ"/>
    <property type="match status" value="1"/>
</dbReference>